<sequence length="185" mass="19221">MRSQEPTVVETPARTRAGAPVVPPGLPIRLGSLDPAELVTSTLGVRITEWRTGRLVGTLPLAGNRDRYGRLDGAALAVLAETLGSVAAALDLGEGGIVLGQELSLAHHEEVTGEGSVTGVCTPLHRGEDVATYEVHVTDTHARRVCTARLTCTLRRTARPPARPAGPPGPAGPVTETPAPTGRKV</sequence>
<feature type="domain" description="Thioesterase" evidence="4">
    <location>
        <begin position="71"/>
        <end position="144"/>
    </location>
</feature>
<feature type="compositionally biased region" description="Pro residues" evidence="3">
    <location>
        <begin position="161"/>
        <end position="171"/>
    </location>
</feature>
<organism evidence="5 6">
    <name type="scientific">Streptomyces griseoaurantiacus</name>
    <dbReference type="NCBI Taxonomy" id="68213"/>
    <lineage>
        <taxon>Bacteria</taxon>
        <taxon>Bacillati</taxon>
        <taxon>Actinomycetota</taxon>
        <taxon>Actinomycetes</taxon>
        <taxon>Kitasatosporales</taxon>
        <taxon>Streptomycetaceae</taxon>
        <taxon>Streptomyces</taxon>
        <taxon>Streptomyces aurantiacus group</taxon>
    </lineage>
</organism>
<keyword evidence="2" id="KW-0378">Hydrolase</keyword>
<feature type="compositionally biased region" description="Low complexity" evidence="3">
    <location>
        <begin position="172"/>
        <end position="185"/>
    </location>
</feature>
<dbReference type="InterPro" id="IPR006683">
    <property type="entry name" value="Thioestr_dom"/>
</dbReference>
<dbReference type="SUPFAM" id="SSF54637">
    <property type="entry name" value="Thioesterase/thiol ester dehydrase-isomerase"/>
    <property type="match status" value="1"/>
</dbReference>
<evidence type="ECO:0000313" key="6">
    <source>
        <dbReference type="Proteomes" id="UP001432161"/>
    </source>
</evidence>
<dbReference type="NCBIfam" id="TIGR00369">
    <property type="entry name" value="unchar_dom_1"/>
    <property type="match status" value="1"/>
</dbReference>
<evidence type="ECO:0000256" key="3">
    <source>
        <dbReference type="SAM" id="MobiDB-lite"/>
    </source>
</evidence>
<dbReference type="EMBL" id="CP108330">
    <property type="protein sequence ID" value="WUR36048.1"/>
    <property type="molecule type" value="Genomic_DNA"/>
</dbReference>
<gene>
    <name evidence="5" type="ORF">OHN36_02085</name>
</gene>
<reference evidence="5" key="1">
    <citation type="submission" date="2022-10" db="EMBL/GenBank/DDBJ databases">
        <title>The complete genomes of actinobacterial strains from the NBC collection.</title>
        <authorList>
            <person name="Joergensen T.S."/>
            <person name="Alvarez Arevalo M."/>
            <person name="Sterndorff E.B."/>
            <person name="Faurdal D."/>
            <person name="Vuksanovic O."/>
            <person name="Mourched A.-S."/>
            <person name="Charusanti P."/>
            <person name="Shaw S."/>
            <person name="Blin K."/>
            <person name="Weber T."/>
        </authorList>
    </citation>
    <scope>NUCLEOTIDE SEQUENCE</scope>
    <source>
        <strain evidence="5">NBC_00489</strain>
    </source>
</reference>
<feature type="region of interest" description="Disordered" evidence="3">
    <location>
        <begin position="156"/>
        <end position="185"/>
    </location>
</feature>
<evidence type="ECO:0000313" key="5">
    <source>
        <dbReference type="EMBL" id="WUR36048.1"/>
    </source>
</evidence>
<dbReference type="Pfam" id="PF03061">
    <property type="entry name" value="4HBT"/>
    <property type="match status" value="1"/>
</dbReference>
<evidence type="ECO:0000256" key="2">
    <source>
        <dbReference type="ARBA" id="ARBA00022801"/>
    </source>
</evidence>
<evidence type="ECO:0000259" key="4">
    <source>
        <dbReference type="Pfam" id="PF03061"/>
    </source>
</evidence>
<dbReference type="InterPro" id="IPR029069">
    <property type="entry name" value="HotDog_dom_sf"/>
</dbReference>
<dbReference type="PANTHER" id="PTHR43240">
    <property type="entry name" value="1,4-DIHYDROXY-2-NAPHTHOYL-COA THIOESTERASE 1"/>
    <property type="match status" value="1"/>
</dbReference>
<dbReference type="CDD" id="cd03443">
    <property type="entry name" value="PaaI_thioesterase"/>
    <property type="match status" value="1"/>
</dbReference>
<accession>A0ABZ1UXX3</accession>
<dbReference type="InterPro" id="IPR003736">
    <property type="entry name" value="PAAI_dom"/>
</dbReference>
<keyword evidence="6" id="KW-1185">Reference proteome</keyword>
<protein>
    <submittedName>
        <fullName evidence="5">Hotdog fold thioesterase</fullName>
    </submittedName>
</protein>
<proteinExistence type="inferred from homology"/>
<evidence type="ECO:0000256" key="1">
    <source>
        <dbReference type="ARBA" id="ARBA00008324"/>
    </source>
</evidence>
<dbReference type="Gene3D" id="3.10.129.10">
    <property type="entry name" value="Hotdog Thioesterase"/>
    <property type="match status" value="1"/>
</dbReference>
<comment type="similarity">
    <text evidence="1">Belongs to the thioesterase PaaI family.</text>
</comment>
<dbReference type="Proteomes" id="UP001432161">
    <property type="component" value="Chromosome"/>
</dbReference>
<dbReference type="PANTHER" id="PTHR43240:SF5">
    <property type="entry name" value="1,4-DIHYDROXY-2-NAPHTHOYL-COA THIOESTERASE 1"/>
    <property type="match status" value="1"/>
</dbReference>
<name>A0ABZ1UXX3_9ACTN</name>